<evidence type="ECO:0000259" key="1">
    <source>
        <dbReference type="SMART" id="SM00225"/>
    </source>
</evidence>
<dbReference type="InterPro" id="IPR011333">
    <property type="entry name" value="SKP1/BTB/POZ_sf"/>
</dbReference>
<dbReference type="Proteomes" id="UP001530293">
    <property type="component" value="Unassembled WGS sequence"/>
</dbReference>
<dbReference type="Pfam" id="PF00651">
    <property type="entry name" value="BTB"/>
    <property type="match status" value="1"/>
</dbReference>
<gene>
    <name evidence="2" type="ORF">ACHAWU_004906</name>
</gene>
<sequence>MLEISFRNVSGGDITFEIGLSIKDANDDKVEDYYHTYSLREGVGEDVMNFITFQKALNNLVNNVLVMEVRMRRPKFPQLPFIPKNPSACKNIQKLHLDEESADVVFEVGGHQEDAKEDNTIKKRKMEVTKFHAHSLILKNAAPLLAELCSLYDPSATIPIPIVSPETFRHLLLYIYGHDIPEFGADISHTKEIIEAAYRYGVTNLKIEAETYYVSSIAINIENVMDHLHFAHSKNCALLKERVIEFIVTNRVAVLSKK</sequence>
<dbReference type="CDD" id="cd18186">
    <property type="entry name" value="BTB_POZ_ZBTB_KLHL-like"/>
    <property type="match status" value="1"/>
</dbReference>
<dbReference type="SMART" id="SM00225">
    <property type="entry name" value="BTB"/>
    <property type="match status" value="1"/>
</dbReference>
<dbReference type="CDD" id="cd14733">
    <property type="entry name" value="BACK"/>
    <property type="match status" value="1"/>
</dbReference>
<protein>
    <recommendedName>
        <fullName evidence="1">BTB domain-containing protein</fullName>
    </recommendedName>
</protein>
<dbReference type="Gene3D" id="3.30.710.10">
    <property type="entry name" value="Potassium Channel Kv1.1, Chain A"/>
    <property type="match status" value="1"/>
</dbReference>
<dbReference type="AlphaFoldDB" id="A0ABD3M9N1"/>
<evidence type="ECO:0000313" key="2">
    <source>
        <dbReference type="EMBL" id="KAL3760468.1"/>
    </source>
</evidence>
<dbReference type="SUPFAM" id="SSF54695">
    <property type="entry name" value="POZ domain"/>
    <property type="match status" value="1"/>
</dbReference>
<dbReference type="EMBL" id="JALLBG020000184">
    <property type="protein sequence ID" value="KAL3760468.1"/>
    <property type="molecule type" value="Genomic_DNA"/>
</dbReference>
<dbReference type="PANTHER" id="PTHR24413">
    <property type="entry name" value="SPECKLE-TYPE POZ PROTEIN"/>
    <property type="match status" value="1"/>
</dbReference>
<name>A0ABD3M9N1_9STRA</name>
<dbReference type="InterPro" id="IPR000210">
    <property type="entry name" value="BTB/POZ_dom"/>
</dbReference>
<feature type="domain" description="BTB" evidence="1">
    <location>
        <begin position="102"/>
        <end position="217"/>
    </location>
</feature>
<evidence type="ECO:0000313" key="3">
    <source>
        <dbReference type="Proteomes" id="UP001530293"/>
    </source>
</evidence>
<keyword evidence="3" id="KW-1185">Reference proteome</keyword>
<reference evidence="2 3" key="1">
    <citation type="submission" date="2024-10" db="EMBL/GenBank/DDBJ databases">
        <title>Updated reference genomes for cyclostephanoid diatoms.</title>
        <authorList>
            <person name="Roberts W.R."/>
            <person name="Alverson A.J."/>
        </authorList>
    </citation>
    <scope>NUCLEOTIDE SEQUENCE [LARGE SCALE GENOMIC DNA]</scope>
    <source>
        <strain evidence="2 3">AJA232-27</strain>
    </source>
</reference>
<organism evidence="2 3">
    <name type="scientific">Discostella pseudostelligera</name>
    <dbReference type="NCBI Taxonomy" id="259834"/>
    <lineage>
        <taxon>Eukaryota</taxon>
        <taxon>Sar</taxon>
        <taxon>Stramenopiles</taxon>
        <taxon>Ochrophyta</taxon>
        <taxon>Bacillariophyta</taxon>
        <taxon>Coscinodiscophyceae</taxon>
        <taxon>Thalassiosirophycidae</taxon>
        <taxon>Stephanodiscales</taxon>
        <taxon>Stephanodiscaceae</taxon>
        <taxon>Discostella</taxon>
    </lineage>
</organism>
<comment type="caution">
    <text evidence="2">The sequence shown here is derived from an EMBL/GenBank/DDBJ whole genome shotgun (WGS) entry which is preliminary data.</text>
</comment>
<accession>A0ABD3M9N1</accession>
<proteinExistence type="predicted"/>